<evidence type="ECO:0000313" key="3">
    <source>
        <dbReference type="EMBL" id="QDU86969.1"/>
    </source>
</evidence>
<evidence type="ECO:0000313" key="4">
    <source>
        <dbReference type="Proteomes" id="UP000317429"/>
    </source>
</evidence>
<evidence type="ECO:0000256" key="1">
    <source>
        <dbReference type="SAM" id="MobiDB-lite"/>
    </source>
</evidence>
<dbReference type="Proteomes" id="UP000317429">
    <property type="component" value="Chromosome"/>
</dbReference>
<keyword evidence="4" id="KW-1185">Reference proteome</keyword>
<feature type="region of interest" description="Disordered" evidence="1">
    <location>
        <begin position="37"/>
        <end position="59"/>
    </location>
</feature>
<proteinExistence type="predicted"/>
<name>A0A518D684_9BACT</name>
<protein>
    <submittedName>
        <fullName evidence="3">Uncharacterized protein</fullName>
    </submittedName>
</protein>
<reference evidence="3 4" key="1">
    <citation type="submission" date="2019-02" db="EMBL/GenBank/DDBJ databases">
        <title>Deep-cultivation of Planctomycetes and their phenomic and genomic characterization uncovers novel biology.</title>
        <authorList>
            <person name="Wiegand S."/>
            <person name="Jogler M."/>
            <person name="Boedeker C."/>
            <person name="Pinto D."/>
            <person name="Vollmers J."/>
            <person name="Rivas-Marin E."/>
            <person name="Kohn T."/>
            <person name="Peeters S.H."/>
            <person name="Heuer A."/>
            <person name="Rast P."/>
            <person name="Oberbeckmann S."/>
            <person name="Bunk B."/>
            <person name="Jeske O."/>
            <person name="Meyerdierks A."/>
            <person name="Storesund J.E."/>
            <person name="Kallscheuer N."/>
            <person name="Luecker S."/>
            <person name="Lage O.M."/>
            <person name="Pohl T."/>
            <person name="Merkel B.J."/>
            <person name="Hornburger P."/>
            <person name="Mueller R.-W."/>
            <person name="Bruemmer F."/>
            <person name="Labrenz M."/>
            <person name="Spormann A.M."/>
            <person name="Op den Camp H."/>
            <person name="Overmann J."/>
            <person name="Amann R."/>
            <person name="Jetten M.S.M."/>
            <person name="Mascher T."/>
            <person name="Medema M.H."/>
            <person name="Devos D.P."/>
            <person name="Kaster A.-K."/>
            <person name="Ovreas L."/>
            <person name="Rohde M."/>
            <person name="Galperin M.Y."/>
            <person name="Jogler C."/>
        </authorList>
    </citation>
    <scope>NUCLEOTIDE SEQUENCE [LARGE SCALE GENOMIC DNA]</scope>
    <source>
        <strain evidence="3 4">Pla175</strain>
    </source>
</reference>
<dbReference type="KEGG" id="pnd:Pla175_03230"/>
<dbReference type="RefSeq" id="WP_197527197.1">
    <property type="nucleotide sequence ID" value="NZ_CP036291.1"/>
</dbReference>
<feature type="compositionally biased region" description="Basic and acidic residues" evidence="1">
    <location>
        <begin position="265"/>
        <end position="302"/>
    </location>
</feature>
<organism evidence="3 4">
    <name type="scientific">Pirellulimonas nuda</name>
    <dbReference type="NCBI Taxonomy" id="2528009"/>
    <lineage>
        <taxon>Bacteria</taxon>
        <taxon>Pseudomonadati</taxon>
        <taxon>Planctomycetota</taxon>
        <taxon>Planctomycetia</taxon>
        <taxon>Pirellulales</taxon>
        <taxon>Lacipirellulaceae</taxon>
        <taxon>Pirellulimonas</taxon>
    </lineage>
</organism>
<accession>A0A518D684</accession>
<gene>
    <name evidence="3" type="ORF">Pla175_03230</name>
</gene>
<keyword evidence="2" id="KW-0812">Transmembrane</keyword>
<sequence length="340" mass="37729">MSTPTPTADERTRRYLIRQLQRNPWEAADQIVASRAKALGQQPKVEQQSSVDPAEQRRAAREGLDAVRAACFTGDAAQLSARLDALPLADLPDLRAAADRLRVILASRKDLPALSQQPGFDGDFFECFKQVLVKPARETTVMRERVLASTRQRKLRRRLNGMIALMEREMPQLCALERDWLTTLTASRPVLAAFGSSRLSSIVIATLLAPLVLIVVFCIVVGTVVFISGLVGGWDSSGAAPPSTYPSTSGVPGRSSSTAAPQPDRGLEERREEMERFRAESEARRQELLRKVQELKRPEPHSFSDPLPGGFGRPRHVPVPEPVFPSPRRLRPLQEGEREF</sequence>
<feature type="region of interest" description="Disordered" evidence="1">
    <location>
        <begin position="238"/>
        <end position="340"/>
    </location>
</feature>
<feature type="compositionally biased region" description="Polar residues" evidence="1">
    <location>
        <begin position="245"/>
        <end position="260"/>
    </location>
</feature>
<dbReference type="AlphaFoldDB" id="A0A518D684"/>
<feature type="transmembrane region" description="Helical" evidence="2">
    <location>
        <begin position="202"/>
        <end position="227"/>
    </location>
</feature>
<dbReference type="EMBL" id="CP036291">
    <property type="protein sequence ID" value="QDU86969.1"/>
    <property type="molecule type" value="Genomic_DNA"/>
</dbReference>
<evidence type="ECO:0000256" key="2">
    <source>
        <dbReference type="SAM" id="Phobius"/>
    </source>
</evidence>
<keyword evidence="2" id="KW-0472">Membrane</keyword>
<keyword evidence="2" id="KW-1133">Transmembrane helix</keyword>